<name>A0A223I1C5_THETR</name>
<dbReference type="EMBL" id="CP016893">
    <property type="protein sequence ID" value="AST58305.1"/>
    <property type="molecule type" value="Genomic_DNA"/>
</dbReference>
<protein>
    <submittedName>
        <fullName evidence="1">Uncharacterized protein</fullName>
    </submittedName>
</protein>
<organism evidence="1 2">
    <name type="scientific">Thermoanaerobacterium thermosaccharolyticum</name>
    <name type="common">Clostridium thermosaccharolyticum</name>
    <dbReference type="NCBI Taxonomy" id="1517"/>
    <lineage>
        <taxon>Bacteria</taxon>
        <taxon>Bacillati</taxon>
        <taxon>Bacillota</taxon>
        <taxon>Clostridia</taxon>
        <taxon>Thermoanaerobacterales</taxon>
        <taxon>Thermoanaerobacteraceae</taxon>
        <taxon>Thermoanaerobacterium</taxon>
    </lineage>
</organism>
<dbReference type="Proteomes" id="UP000214975">
    <property type="component" value="Chromosome"/>
</dbReference>
<accession>A0A223I1C5</accession>
<evidence type="ECO:0000313" key="1">
    <source>
        <dbReference type="EMBL" id="AST58305.1"/>
    </source>
</evidence>
<dbReference type="AlphaFoldDB" id="A0A223I1C5"/>
<sequence>MYLFLKLILDLISFFIISCVSDRCGMEVIIYGCYGGNSNNIGVKHKDNLL</sequence>
<reference evidence="1 2" key="1">
    <citation type="submission" date="2016-08" db="EMBL/GenBank/DDBJ databases">
        <title>A novel genetic cassette of butanologenic Thermoanaerobacterium thermosaccharolyticum that directly convert cellulose to butanol.</title>
        <authorList>
            <person name="Li T."/>
            <person name="He J."/>
        </authorList>
    </citation>
    <scope>NUCLEOTIDE SEQUENCE [LARGE SCALE GENOMIC DNA]</scope>
    <source>
        <strain evidence="1 2">TG57</strain>
    </source>
</reference>
<proteinExistence type="predicted"/>
<evidence type="ECO:0000313" key="2">
    <source>
        <dbReference type="Proteomes" id="UP000214975"/>
    </source>
</evidence>
<gene>
    <name evidence="1" type="ORF">Thert_02408</name>
</gene>